<keyword evidence="2" id="KW-1185">Reference proteome</keyword>
<name>A0ABR2H9U4_9EUKA</name>
<evidence type="ECO:0008006" key="3">
    <source>
        <dbReference type="Google" id="ProtNLM"/>
    </source>
</evidence>
<organism evidence="1 2">
    <name type="scientific">Tritrichomonas musculus</name>
    <dbReference type="NCBI Taxonomy" id="1915356"/>
    <lineage>
        <taxon>Eukaryota</taxon>
        <taxon>Metamonada</taxon>
        <taxon>Parabasalia</taxon>
        <taxon>Tritrichomonadida</taxon>
        <taxon>Tritrichomonadidae</taxon>
        <taxon>Tritrichomonas</taxon>
    </lineage>
</organism>
<accession>A0ABR2H9U4</accession>
<reference evidence="1 2" key="1">
    <citation type="submission" date="2024-04" db="EMBL/GenBank/DDBJ databases">
        <title>Tritrichomonas musculus Genome.</title>
        <authorList>
            <person name="Alves-Ferreira E."/>
            <person name="Grigg M."/>
            <person name="Lorenzi H."/>
            <person name="Galac M."/>
        </authorList>
    </citation>
    <scope>NUCLEOTIDE SEQUENCE [LARGE SCALE GENOMIC DNA]</scope>
    <source>
        <strain evidence="1 2">EAF2021</strain>
    </source>
</reference>
<evidence type="ECO:0000313" key="2">
    <source>
        <dbReference type="Proteomes" id="UP001470230"/>
    </source>
</evidence>
<evidence type="ECO:0000313" key="1">
    <source>
        <dbReference type="EMBL" id="KAK8843004.1"/>
    </source>
</evidence>
<protein>
    <recommendedName>
        <fullName evidence="3">DUF3447 domain-containing protein</fullName>
    </recommendedName>
</protein>
<sequence>MDLSSYFNKKKELNEIIVSFCTRNESDGDDGSKSLIDFIEKGKIGENIEELRIFLRIFSKVVSYHHRPRYFISKVKQIFSYLAENIKQSFSNLEIYNLFKGNKLLLKILLDLKIVTISNYIKDDLNYKCYNDKTKYYHFLYPELKDHLDEKNRKKIEKELNEIDPDILPNFTQKLQEGENDSNFCQLIRQDSVMEFVAKFYQLNISPSFKISHSIFETNQFLIEGSLEPTIFQYAAFFGSTQILQFIMSQCEPSQSLWTYAVHSNDKTLIIFLEGYIPISNLDKALEVALQCHHNEIAEIILYRFDEIDEKKLIDYCFEYDNFVFLPKDFDRDKDFIFQKLCEFNSPTLVSNFLSTYDLSQESIKKGFDAAFNRNCSPKYDYTYDVVKILSPKVGHFGESRIHVLLYFFLIGF</sequence>
<dbReference type="EMBL" id="JAPFFF010000036">
    <property type="protein sequence ID" value="KAK8843004.1"/>
    <property type="molecule type" value="Genomic_DNA"/>
</dbReference>
<dbReference type="Proteomes" id="UP001470230">
    <property type="component" value="Unassembled WGS sequence"/>
</dbReference>
<proteinExistence type="predicted"/>
<comment type="caution">
    <text evidence="1">The sequence shown here is derived from an EMBL/GenBank/DDBJ whole genome shotgun (WGS) entry which is preliminary data.</text>
</comment>
<gene>
    <name evidence="1" type="ORF">M9Y10_025191</name>
</gene>